<dbReference type="GeneID" id="31367811"/>
<dbReference type="InterPro" id="IPR037802">
    <property type="entry name" value="SGF29"/>
</dbReference>
<evidence type="ECO:0000256" key="5">
    <source>
        <dbReference type="SAM" id="MobiDB-lite"/>
    </source>
</evidence>
<keyword evidence="4" id="KW-0539">Nucleus</keyword>
<dbReference type="GO" id="GO:0000124">
    <property type="term" value="C:SAGA complex"/>
    <property type="evidence" value="ECO:0007669"/>
    <property type="project" value="InterPro"/>
</dbReference>
<sequence>MSEVQLVVMLRKIKKIVDETEIYNKRLILLKENGLSPNSNSIFEEDEELLFPIDIGNEMYLKASKAYQEYKAYIEGIEKTLNKYVDKINKNERSSAMMKAIANNNGNSNNTNGNQSSNSSSSDDDDTDKFDKRNSSSLKRKSKEVVSTPSASNKTKRIKQPSESPKNESSSESPTVSTPAKTVESTSTPKADKNTNTSAAATAAGESSAQIPPGTQVAAKEKSNNWILAKVGSYNSKTQKYEVIDEDEDESKKFHVSIKDIIQLPSANSLPPTFAANTKVLAMFPDTTTFYPAVVVSSQKVKNKTSFYTLHFDDDQGDNGQTPSRKVAAQHYTGLVNPSE</sequence>
<dbReference type="Pfam" id="PF07039">
    <property type="entry name" value="SGF29_Tudor"/>
    <property type="match status" value="1"/>
</dbReference>
<keyword evidence="8" id="KW-1185">Reference proteome</keyword>
<feature type="compositionally biased region" description="Low complexity" evidence="5">
    <location>
        <begin position="161"/>
        <end position="179"/>
    </location>
</feature>
<protein>
    <submittedName>
        <fullName evidence="7">DUF1325 family protein</fullName>
    </submittedName>
</protein>
<dbReference type="FunCoup" id="D3BMD1">
    <property type="interactions" value="471"/>
</dbReference>
<evidence type="ECO:0000259" key="6">
    <source>
        <dbReference type="PROSITE" id="PS51518"/>
    </source>
</evidence>
<keyword evidence="3" id="KW-0804">Transcription</keyword>
<dbReference type="GO" id="GO:0005634">
    <property type="term" value="C:nucleus"/>
    <property type="evidence" value="ECO:0007669"/>
    <property type="project" value="UniProtKB-SubCell"/>
</dbReference>
<dbReference type="OMA" id="HEMYNKT"/>
<evidence type="ECO:0000256" key="2">
    <source>
        <dbReference type="ARBA" id="ARBA00023015"/>
    </source>
</evidence>
<gene>
    <name evidence="7" type="ORF">PPL_12344</name>
</gene>
<comment type="subcellular location">
    <subcellularLocation>
        <location evidence="1">Nucleus</location>
    </subcellularLocation>
</comment>
<dbReference type="CDD" id="cd20393">
    <property type="entry name" value="Tudor_SGF29_rpt1"/>
    <property type="match status" value="1"/>
</dbReference>
<dbReference type="STRING" id="670386.D3BMD1"/>
<accession>D3BMD1</accession>
<dbReference type="Proteomes" id="UP000001396">
    <property type="component" value="Unassembled WGS sequence"/>
</dbReference>
<evidence type="ECO:0000256" key="1">
    <source>
        <dbReference type="ARBA" id="ARBA00004123"/>
    </source>
</evidence>
<comment type="caution">
    <text evidence="7">The sequence shown here is derived from an EMBL/GenBank/DDBJ whole genome shotgun (WGS) entry which is preliminary data.</text>
</comment>
<organism evidence="7 8">
    <name type="scientific">Heterostelium pallidum (strain ATCC 26659 / Pp 5 / PN500)</name>
    <name type="common">Cellular slime mold</name>
    <name type="synonym">Polysphondylium pallidum</name>
    <dbReference type="NCBI Taxonomy" id="670386"/>
    <lineage>
        <taxon>Eukaryota</taxon>
        <taxon>Amoebozoa</taxon>
        <taxon>Evosea</taxon>
        <taxon>Eumycetozoa</taxon>
        <taxon>Dictyostelia</taxon>
        <taxon>Acytosteliales</taxon>
        <taxon>Acytosteliaceae</taxon>
        <taxon>Heterostelium</taxon>
    </lineage>
</organism>
<feature type="compositionally biased region" description="Low complexity" evidence="5">
    <location>
        <begin position="103"/>
        <end position="121"/>
    </location>
</feature>
<name>D3BMD1_HETP5</name>
<dbReference type="InParanoid" id="D3BMD1"/>
<dbReference type="CDD" id="cd20394">
    <property type="entry name" value="Tudor_SGF29_rpt2"/>
    <property type="match status" value="1"/>
</dbReference>
<dbReference type="PROSITE" id="PS51518">
    <property type="entry name" value="SGF29_C"/>
    <property type="match status" value="1"/>
</dbReference>
<proteinExistence type="predicted"/>
<dbReference type="AlphaFoldDB" id="D3BMD1"/>
<evidence type="ECO:0000256" key="3">
    <source>
        <dbReference type="ARBA" id="ARBA00023163"/>
    </source>
</evidence>
<dbReference type="EMBL" id="ADBJ01000042">
    <property type="protein sequence ID" value="EFA77732.1"/>
    <property type="molecule type" value="Genomic_DNA"/>
</dbReference>
<dbReference type="PANTHER" id="PTHR21539">
    <property type="entry name" value="SAGA-ASSOCIATED FACTOR 29"/>
    <property type="match status" value="1"/>
</dbReference>
<evidence type="ECO:0000256" key="4">
    <source>
        <dbReference type="ARBA" id="ARBA00023242"/>
    </source>
</evidence>
<dbReference type="InterPro" id="IPR010750">
    <property type="entry name" value="SGF29_tudor-like_dom"/>
</dbReference>
<dbReference type="InterPro" id="IPR047287">
    <property type="entry name" value="Tudor_SGF29_rpt2"/>
</dbReference>
<evidence type="ECO:0000313" key="8">
    <source>
        <dbReference type="Proteomes" id="UP000001396"/>
    </source>
</evidence>
<dbReference type="Gene3D" id="2.30.30.140">
    <property type="match status" value="2"/>
</dbReference>
<keyword evidence="2" id="KW-0805">Transcription regulation</keyword>
<dbReference type="RefSeq" id="XP_020429860.1">
    <property type="nucleotide sequence ID" value="XM_020583079.1"/>
</dbReference>
<feature type="domain" description="SGF29 C-terminal" evidence="6">
    <location>
        <begin position="207"/>
        <end position="340"/>
    </location>
</feature>
<evidence type="ECO:0000313" key="7">
    <source>
        <dbReference type="EMBL" id="EFA77732.1"/>
    </source>
</evidence>
<feature type="region of interest" description="Disordered" evidence="5">
    <location>
        <begin position="102"/>
        <end position="217"/>
    </location>
</feature>
<feature type="compositionally biased region" description="Low complexity" evidence="5">
    <location>
        <begin position="195"/>
        <end position="209"/>
    </location>
</feature>
<dbReference type="PANTHER" id="PTHR21539:SF0">
    <property type="entry name" value="SAGA-ASSOCIATED FACTOR 29"/>
    <property type="match status" value="1"/>
</dbReference>
<feature type="region of interest" description="Disordered" evidence="5">
    <location>
        <begin position="313"/>
        <end position="340"/>
    </location>
</feature>
<dbReference type="InterPro" id="IPR047288">
    <property type="entry name" value="Tudor_SGF29_rpt1"/>
</dbReference>
<reference evidence="7 8" key="1">
    <citation type="journal article" date="2011" name="Genome Res.">
        <title>Phylogeny-wide analysis of social amoeba genomes highlights ancient origins for complex intercellular communication.</title>
        <authorList>
            <person name="Heidel A.J."/>
            <person name="Lawal H.M."/>
            <person name="Felder M."/>
            <person name="Schilde C."/>
            <person name="Helps N.R."/>
            <person name="Tunggal B."/>
            <person name="Rivero F."/>
            <person name="John U."/>
            <person name="Schleicher M."/>
            <person name="Eichinger L."/>
            <person name="Platzer M."/>
            <person name="Noegel A.A."/>
            <person name="Schaap P."/>
            <person name="Gloeckner G."/>
        </authorList>
    </citation>
    <scope>NUCLEOTIDE SEQUENCE [LARGE SCALE GENOMIC DNA]</scope>
    <source>
        <strain evidence="8">ATCC 26659 / Pp 5 / PN500</strain>
    </source>
</reference>